<gene>
    <name evidence="2" type="ORF">K503DRAFT_796794</name>
</gene>
<accession>A0A1B7NDB4</accession>
<sequence length="117" mass="13812">MHYNALSHPRPPPPDPLRAQSNTRIHRRDYIIRTHPLRRSHEHLDSARIVRNYTRIYNTSRKTNDQTRWLDKVQRPITLLIWNASGVLLKWDDAQDARQWATHAAKLDSLYAQNGKA</sequence>
<proteinExistence type="predicted"/>
<organism evidence="2 3">
    <name type="scientific">Rhizopogon vinicolor AM-OR11-026</name>
    <dbReference type="NCBI Taxonomy" id="1314800"/>
    <lineage>
        <taxon>Eukaryota</taxon>
        <taxon>Fungi</taxon>
        <taxon>Dikarya</taxon>
        <taxon>Basidiomycota</taxon>
        <taxon>Agaricomycotina</taxon>
        <taxon>Agaricomycetes</taxon>
        <taxon>Agaricomycetidae</taxon>
        <taxon>Boletales</taxon>
        <taxon>Suillineae</taxon>
        <taxon>Rhizopogonaceae</taxon>
        <taxon>Rhizopogon</taxon>
    </lineage>
</organism>
<feature type="region of interest" description="Disordered" evidence="1">
    <location>
        <begin position="1"/>
        <end position="22"/>
    </location>
</feature>
<evidence type="ECO:0000256" key="1">
    <source>
        <dbReference type="SAM" id="MobiDB-lite"/>
    </source>
</evidence>
<dbReference type="Proteomes" id="UP000092154">
    <property type="component" value="Unassembled WGS sequence"/>
</dbReference>
<dbReference type="InParanoid" id="A0A1B7NDB4"/>
<reference evidence="2 3" key="1">
    <citation type="submission" date="2016-06" db="EMBL/GenBank/DDBJ databases">
        <title>Comparative genomics of the ectomycorrhizal sister species Rhizopogon vinicolor and Rhizopogon vesiculosus (Basidiomycota: Boletales) reveals a divergence of the mating type B locus.</title>
        <authorList>
            <consortium name="DOE Joint Genome Institute"/>
            <person name="Mujic A.B."/>
            <person name="Kuo A."/>
            <person name="Tritt A."/>
            <person name="Lipzen A."/>
            <person name="Chen C."/>
            <person name="Johnson J."/>
            <person name="Sharma A."/>
            <person name="Barry K."/>
            <person name="Grigoriev I.V."/>
            <person name="Spatafora J.W."/>
        </authorList>
    </citation>
    <scope>NUCLEOTIDE SEQUENCE [LARGE SCALE GENOMIC DNA]</scope>
    <source>
        <strain evidence="2 3">AM-OR11-026</strain>
    </source>
</reference>
<evidence type="ECO:0000313" key="2">
    <source>
        <dbReference type="EMBL" id="OAX42830.1"/>
    </source>
</evidence>
<dbReference type="EMBL" id="KV448148">
    <property type="protein sequence ID" value="OAX42830.1"/>
    <property type="molecule type" value="Genomic_DNA"/>
</dbReference>
<name>A0A1B7NDB4_9AGAM</name>
<dbReference type="AlphaFoldDB" id="A0A1B7NDB4"/>
<evidence type="ECO:0000313" key="3">
    <source>
        <dbReference type="Proteomes" id="UP000092154"/>
    </source>
</evidence>
<keyword evidence="3" id="KW-1185">Reference proteome</keyword>
<protein>
    <submittedName>
        <fullName evidence="2">Uncharacterized protein</fullName>
    </submittedName>
</protein>